<dbReference type="InterPro" id="IPR001077">
    <property type="entry name" value="COMT_C"/>
</dbReference>
<name>A0ABN2ZBC8_9ACTN</name>
<dbReference type="RefSeq" id="WP_344292323.1">
    <property type="nucleotide sequence ID" value="NZ_BAAAPF010000210.1"/>
</dbReference>
<dbReference type="InterPro" id="IPR029063">
    <property type="entry name" value="SAM-dependent_MTases_sf"/>
</dbReference>
<sequence>MSDGRPTSDRILRLITGYWATGIVGTASKYGLFTHIDDGARTVEGLAARAELSTRGTQALLDGLVSMDLLEIRGGEYHNTEEADTYLVDHRPTSLTSFAQFKMGHMGSLADLPEVVRAGGPLSTSVVEVVDNPHWEALVQALAATSVPAVEIAAEALGIADAGEMSVLDIGGGSGIYSGAWLELNPAARATQLDWAPINAIARRLLADRGVGDRVEYIDGDFHTTEFGEAAYDYVVYSNIARQEGPEDNMALFAKIRKALRPGGTLVVSDYVVDDDRGGGPRYALQFASEMLLKSRHGSTWRRADYHAWLIKSGFEEITFQPTPSPATLIFAK</sequence>
<dbReference type="EMBL" id="BAAAPF010000210">
    <property type="protein sequence ID" value="GAA2139625.1"/>
    <property type="molecule type" value="Genomic_DNA"/>
</dbReference>
<gene>
    <name evidence="6" type="ORF">GCM10009802_49630</name>
</gene>
<dbReference type="Gene3D" id="1.10.10.10">
    <property type="entry name" value="Winged helix-like DNA-binding domain superfamily/Winged helix DNA-binding domain"/>
    <property type="match status" value="1"/>
</dbReference>
<reference evidence="6 7" key="1">
    <citation type="journal article" date="2019" name="Int. J. Syst. Evol. Microbiol.">
        <title>The Global Catalogue of Microorganisms (GCM) 10K type strain sequencing project: providing services to taxonomists for standard genome sequencing and annotation.</title>
        <authorList>
            <consortium name="The Broad Institute Genomics Platform"/>
            <consortium name="The Broad Institute Genome Sequencing Center for Infectious Disease"/>
            <person name="Wu L."/>
            <person name="Ma J."/>
        </authorList>
    </citation>
    <scope>NUCLEOTIDE SEQUENCE [LARGE SCALE GENOMIC DNA]</scope>
    <source>
        <strain evidence="6 7">JCM 15481</strain>
    </source>
</reference>
<dbReference type="InterPro" id="IPR036388">
    <property type="entry name" value="WH-like_DNA-bd_sf"/>
</dbReference>
<protein>
    <recommendedName>
        <fullName evidence="8">SAM-dependent methyltransferase</fullName>
    </recommendedName>
</protein>
<evidence type="ECO:0000313" key="7">
    <source>
        <dbReference type="Proteomes" id="UP001500443"/>
    </source>
</evidence>
<dbReference type="SUPFAM" id="SSF53335">
    <property type="entry name" value="S-adenosyl-L-methionine-dependent methyltransferases"/>
    <property type="match status" value="1"/>
</dbReference>
<keyword evidence="1" id="KW-0489">Methyltransferase</keyword>
<dbReference type="SUPFAM" id="SSF46785">
    <property type="entry name" value="Winged helix' DNA-binding domain"/>
    <property type="match status" value="1"/>
</dbReference>
<proteinExistence type="predicted"/>
<dbReference type="Pfam" id="PF00891">
    <property type="entry name" value="Methyltransf_2"/>
    <property type="match status" value="1"/>
</dbReference>
<evidence type="ECO:0000259" key="4">
    <source>
        <dbReference type="Pfam" id="PF00891"/>
    </source>
</evidence>
<dbReference type="PROSITE" id="PS51683">
    <property type="entry name" value="SAM_OMT_II"/>
    <property type="match status" value="1"/>
</dbReference>
<dbReference type="CDD" id="cd02440">
    <property type="entry name" value="AdoMet_MTases"/>
    <property type="match status" value="1"/>
</dbReference>
<organism evidence="6 7">
    <name type="scientific">Streptomyces synnematoformans</name>
    <dbReference type="NCBI Taxonomy" id="415721"/>
    <lineage>
        <taxon>Bacteria</taxon>
        <taxon>Bacillati</taxon>
        <taxon>Actinomycetota</taxon>
        <taxon>Actinomycetes</taxon>
        <taxon>Kitasatosporales</taxon>
        <taxon>Streptomycetaceae</taxon>
        <taxon>Streptomyces</taxon>
    </lineage>
</organism>
<comment type="caution">
    <text evidence="6">The sequence shown here is derived from an EMBL/GenBank/DDBJ whole genome shotgun (WGS) entry which is preliminary data.</text>
</comment>
<dbReference type="PANTHER" id="PTHR43712">
    <property type="entry name" value="PUTATIVE (AFU_ORTHOLOGUE AFUA_4G14580)-RELATED"/>
    <property type="match status" value="1"/>
</dbReference>
<dbReference type="Gene3D" id="3.40.50.150">
    <property type="entry name" value="Vaccinia Virus protein VP39"/>
    <property type="match status" value="1"/>
</dbReference>
<feature type="domain" description="O-methyltransferase C-terminal" evidence="4">
    <location>
        <begin position="166"/>
        <end position="316"/>
    </location>
</feature>
<evidence type="ECO:0000256" key="3">
    <source>
        <dbReference type="ARBA" id="ARBA00022691"/>
    </source>
</evidence>
<dbReference type="InterPro" id="IPR036390">
    <property type="entry name" value="WH_DNA-bd_sf"/>
</dbReference>
<dbReference type="InterPro" id="IPR016461">
    <property type="entry name" value="COMT-like"/>
</dbReference>
<dbReference type="InterPro" id="IPR012967">
    <property type="entry name" value="COMT_dimerisation"/>
</dbReference>
<evidence type="ECO:0008006" key="8">
    <source>
        <dbReference type="Google" id="ProtNLM"/>
    </source>
</evidence>
<evidence type="ECO:0000256" key="2">
    <source>
        <dbReference type="ARBA" id="ARBA00022679"/>
    </source>
</evidence>
<dbReference type="Proteomes" id="UP001500443">
    <property type="component" value="Unassembled WGS sequence"/>
</dbReference>
<dbReference type="Pfam" id="PF08100">
    <property type="entry name" value="Dimerisation"/>
    <property type="match status" value="1"/>
</dbReference>
<evidence type="ECO:0000313" key="6">
    <source>
        <dbReference type="EMBL" id="GAA2139625.1"/>
    </source>
</evidence>
<evidence type="ECO:0000259" key="5">
    <source>
        <dbReference type="Pfam" id="PF08100"/>
    </source>
</evidence>
<keyword evidence="2" id="KW-0808">Transferase</keyword>
<dbReference type="PANTHER" id="PTHR43712:SF2">
    <property type="entry name" value="O-METHYLTRANSFERASE CICE"/>
    <property type="match status" value="1"/>
</dbReference>
<accession>A0ABN2ZBC8</accession>
<keyword evidence="7" id="KW-1185">Reference proteome</keyword>
<evidence type="ECO:0000256" key="1">
    <source>
        <dbReference type="ARBA" id="ARBA00022603"/>
    </source>
</evidence>
<feature type="domain" description="O-methyltransferase dimerisation" evidence="5">
    <location>
        <begin position="13"/>
        <end position="89"/>
    </location>
</feature>
<keyword evidence="3" id="KW-0949">S-adenosyl-L-methionine</keyword>